<feature type="binding site" evidence="14">
    <location>
        <position position="123"/>
    </location>
    <ligand>
        <name>[2Fe-2S] cluster</name>
        <dbReference type="ChEBI" id="CHEBI:190135"/>
        <label>2</label>
    </ligand>
</feature>
<sequence length="1461" mass="160171">MEGSVEGSVEDLSSTLFFWVNGKRHDLKHDKVDPEMTVLEYLRQKCRLTGTKLGCGEGGCGACTVMVSSKTRSGELVHKSINACLAPICSLHGTAVTTVEGICSEKALHPVQQALSDSHGSQCGYCTPGFVMSMYSLWMNRDHFNESDIEDGFDGNLCRCTGYRPILDAFKTFADDVHEGRESFPAAGHACNGRKKCRGKEAAYEGSAAGEWLKSHDAEAKRLFDKLPSSLPPLHYVGRHLGSPVEWYSPNTLIDVLQIIRHHHLKNLPLRLVVGNTERRIEKFFKRNHQYPLSLLSTSRVAELLEMHWEENGVRIGCSVDLSTVLMSFEEKANEFRRANLEWKRRILQAYVNQLRWFAGTQIRNVASLGGNIVTASPISDLNPLHVAAGCTLRLASLAESVGEVSYRDKRLDKNFFTGYRKVDVRPNEVAVSLFIPFPRDSDEFFFGFKQCRRREDDIAIVNAGMRVKLSGDIIVDSCFSFGGMAPFTICCPALSTYFAGKPWSREIIDGALEVMDKALHLPHNVPGGQAEYRQSLTQSFLFKFFLQVSASSHRLSSAVQPGEESCLSHLTNNFVHEGVRGVQHSCFPSGTASQEAKGQAGQSTKHMAGDLHVTGKAVYTDDMPLLPDELHCELLVSTKARAKIVSIDASAAELVPGFVDFTSAKDIPGVNWVGSILPDEEVFATSQVYCVGQPLGVVVATSPAAAKEAMFAVKVAYEELPAVISIEDAIHERSYFDFGPALPHQTALTVGRVTSERHRHMDKAEALDALMKELSEDDNVAIAEGEIYLGGQEHFYLEPHATRVEPGENDEYIVTSSTQNPSKTQKLVSMVLGVPRHKIVSKCKRMGGGFGGKETRSCFFSAYAAVASHKLKRPLRLVLDRDVDMATSGQRHAFLARYKVAADKTTKKLLAASVELFNNGGWSTDLSVPVCERALFHCENVYFIPNTSFVGHVCKTNIPSNTAFRGFGGPQGMFVCEVYMDHIARELGTTREALAHENLYRIGQITPYGQELDEDHVFVMWQKILQTSDYENRRKAIEQFNLANRYVKRGLSIVGTKFGMSFTKTFMNQAGALVHVYQDGTVLVTHGGTEMGQGLHTKVAQVAASAFDIPLSAIYISETSTDKVANTHPTAASVGSDINGFAVLEACRKILEGLGPYLSRCRTPQPTTDEERISTLAKAATLAHFDRVNLSANGFYATPDISWDWVKYTGKPFYYFGHGVACTEVEVDALTGDHKVIRADVLHDVGNSLNPVIDIGQIEGAFVQGLGLFTIEQVVFNNNGHLFTKGPGTYKIPTALDIPRDFRVSLLPNAPSKSSTIHSSKGVGEPPLFLGSSAYFAIKNACYAAQRDALASLASHSCKISGGGLSQGTTRTLTNGCESDEDTIDTTDCASTNGHTSLNGAQSELQTGDPPSKASPLSPPYFRMDGGATSERIRLSCWDDMNVRVRKGDFDAARHWAPLA</sequence>
<dbReference type="InterPro" id="IPR036010">
    <property type="entry name" value="2Fe-2S_ferredoxin-like_sf"/>
</dbReference>
<comment type="similarity">
    <text evidence="2">Belongs to the xanthine dehydrogenase family.</text>
</comment>
<dbReference type="InterPro" id="IPR036318">
    <property type="entry name" value="FAD-bd_PCMH-like_sf"/>
</dbReference>
<dbReference type="OMA" id="PHPTQER"/>
<evidence type="ECO:0000256" key="7">
    <source>
        <dbReference type="ARBA" id="ARBA00022827"/>
    </source>
</evidence>
<feature type="binding site" evidence="14">
    <location>
        <position position="851"/>
    </location>
    <ligand>
        <name>Mo-molybdopterin</name>
        <dbReference type="ChEBI" id="CHEBI:71302"/>
    </ligand>
    <ligandPart>
        <name>Mo</name>
        <dbReference type="ChEBI" id="CHEBI:28685"/>
    </ligandPart>
</feature>
<dbReference type="SUPFAM" id="SSF54665">
    <property type="entry name" value="CO dehydrogenase molybdoprotein N-domain-like"/>
    <property type="match status" value="1"/>
</dbReference>
<dbReference type="FunFam" id="3.30.365.10:FF:000002">
    <property type="entry name" value="Xanthine dehydrogenase oxidase"/>
    <property type="match status" value="1"/>
</dbReference>
<dbReference type="InterPro" id="IPR012675">
    <property type="entry name" value="Beta-grasp_dom_sf"/>
</dbReference>
<feature type="domain" description="2Fe-2S ferredoxin-type" evidence="16">
    <location>
        <begin position="14"/>
        <end position="102"/>
    </location>
</feature>
<dbReference type="Gene3D" id="3.30.43.10">
    <property type="entry name" value="Uridine Diphospho-n-acetylenolpyruvylglucosamine Reductase, domain 2"/>
    <property type="match status" value="1"/>
</dbReference>
<keyword evidence="7 13" id="KW-0274">FAD</keyword>
<dbReference type="Gene3D" id="3.30.465.10">
    <property type="match status" value="1"/>
</dbReference>
<dbReference type="PANTHER" id="PTHR45444">
    <property type="entry name" value="XANTHINE DEHYDROGENASE"/>
    <property type="match status" value="1"/>
</dbReference>
<feature type="binding site" evidence="14">
    <location>
        <position position="966"/>
    </location>
    <ligand>
        <name>Mo-molybdopterin</name>
        <dbReference type="ChEBI" id="CHEBI:71302"/>
    </ligand>
    <ligandPart>
        <name>Mo</name>
        <dbReference type="ChEBI" id="CHEBI:28685"/>
    </ligandPart>
</feature>
<feature type="binding site" evidence="14">
    <location>
        <position position="60"/>
    </location>
    <ligand>
        <name>[2Fe-2S] cluster</name>
        <dbReference type="ChEBI" id="CHEBI:190135"/>
        <label>1</label>
    </ligand>
</feature>
<feature type="binding site" evidence="14">
    <location>
        <position position="126"/>
    </location>
    <ligand>
        <name>[2Fe-2S] cluster</name>
        <dbReference type="ChEBI" id="CHEBI:190135"/>
        <label>2</label>
    </ligand>
</feature>
<feature type="binding site" evidence="13">
    <location>
        <position position="968"/>
    </location>
    <ligand>
        <name>substrate</name>
    </ligand>
</feature>
<evidence type="ECO:0000256" key="6">
    <source>
        <dbReference type="ARBA" id="ARBA00022723"/>
    </source>
</evidence>
<protein>
    <recommendedName>
        <fullName evidence="20">Xanthine dehydrogenase</fullName>
    </recommendedName>
</protein>
<keyword evidence="9 14" id="KW-0408">Iron</keyword>
<feature type="region of interest" description="Disordered" evidence="15">
    <location>
        <begin position="1389"/>
        <end position="1426"/>
    </location>
</feature>
<dbReference type="EMBL" id="CDMY01000243">
    <property type="protein sequence ID" value="CEL96661.1"/>
    <property type="molecule type" value="Genomic_DNA"/>
</dbReference>
<dbReference type="InParanoid" id="A0A0G4EIY5"/>
<dbReference type="Pfam" id="PF00941">
    <property type="entry name" value="FAD_binding_5"/>
    <property type="match status" value="1"/>
</dbReference>
<dbReference type="InterPro" id="IPR016166">
    <property type="entry name" value="FAD-bd_PCMH"/>
</dbReference>
<evidence type="ECO:0000256" key="13">
    <source>
        <dbReference type="PIRSR" id="PIRSR000127-2"/>
    </source>
</evidence>
<dbReference type="GO" id="GO:0051537">
    <property type="term" value="F:2 iron, 2 sulfur cluster binding"/>
    <property type="evidence" value="ECO:0007669"/>
    <property type="project" value="UniProtKB-KW"/>
</dbReference>
<gene>
    <name evidence="18" type="ORF">Vbra_7641</name>
</gene>
<feature type="binding site" evidence="14">
    <location>
        <position position="820"/>
    </location>
    <ligand>
        <name>Mo-molybdopterin</name>
        <dbReference type="ChEBI" id="CHEBI:71302"/>
    </ligand>
    <ligandPart>
        <name>Mo</name>
        <dbReference type="ChEBI" id="CHEBI:28685"/>
    </ligandPart>
</feature>
<feature type="binding site" evidence="14">
    <location>
        <position position="160"/>
    </location>
    <ligand>
        <name>[2Fe-2S] cluster</name>
        <dbReference type="ChEBI" id="CHEBI:190135"/>
        <label>2</label>
    </ligand>
</feature>
<dbReference type="SUPFAM" id="SSF56003">
    <property type="entry name" value="Molybdenum cofactor-binding domain"/>
    <property type="match status" value="1"/>
</dbReference>
<dbReference type="SMART" id="SM01092">
    <property type="entry name" value="CO_deh_flav_C"/>
    <property type="match status" value="1"/>
</dbReference>
<feature type="domain" description="FAD-binding PCMH-type" evidence="17">
    <location>
        <begin position="240"/>
        <end position="441"/>
    </location>
</feature>
<keyword evidence="6 14" id="KW-0479">Metal-binding</keyword>
<evidence type="ECO:0000256" key="10">
    <source>
        <dbReference type="ARBA" id="ARBA00023014"/>
    </source>
</evidence>
<dbReference type="Pfam" id="PF00111">
    <property type="entry name" value="Fer2"/>
    <property type="match status" value="1"/>
</dbReference>
<dbReference type="FunFam" id="3.10.20.30:FF:000015">
    <property type="entry name" value="Aldehyde oxidase 1"/>
    <property type="match status" value="1"/>
</dbReference>
<dbReference type="GO" id="GO:0016491">
    <property type="term" value="F:oxidoreductase activity"/>
    <property type="evidence" value="ECO:0007669"/>
    <property type="project" value="UniProtKB-KW"/>
</dbReference>
<evidence type="ECO:0000259" key="17">
    <source>
        <dbReference type="PROSITE" id="PS51387"/>
    </source>
</evidence>
<dbReference type="PROSITE" id="PS51085">
    <property type="entry name" value="2FE2S_FER_2"/>
    <property type="match status" value="1"/>
</dbReference>
<dbReference type="PIRSF" id="PIRSF000127">
    <property type="entry name" value="Xanthine_DH"/>
    <property type="match status" value="1"/>
</dbReference>
<feature type="binding site" evidence="14">
    <location>
        <position position="1133"/>
    </location>
    <ligand>
        <name>Mo-molybdopterin</name>
        <dbReference type="ChEBI" id="CHEBI:71302"/>
    </ligand>
    <ligandPart>
        <name>Mo</name>
        <dbReference type="ChEBI" id="CHEBI:28685"/>
    </ligandPart>
</feature>
<name>A0A0G4EIY5_VITBC</name>
<dbReference type="InterPro" id="IPR016167">
    <property type="entry name" value="FAD-bd_PCMH_sub1"/>
</dbReference>
<comment type="cofactor">
    <cofactor evidence="14">
        <name>[2Fe-2S] cluster</name>
        <dbReference type="ChEBI" id="CHEBI:190135"/>
    </cofactor>
    <text evidence="14">Binds 2 [2Fe-2S] clusters.</text>
</comment>
<dbReference type="InterPro" id="IPR006058">
    <property type="entry name" value="2Fe2S_fd_BS"/>
</dbReference>
<evidence type="ECO:0008006" key="20">
    <source>
        <dbReference type="Google" id="ProtNLM"/>
    </source>
</evidence>
<dbReference type="InterPro" id="IPR036683">
    <property type="entry name" value="CO_DH_flav_C_dom_sf"/>
</dbReference>
<feature type="binding site" evidence="14">
    <location>
        <position position="84"/>
    </location>
    <ligand>
        <name>[2Fe-2S] cluster</name>
        <dbReference type="ChEBI" id="CHEBI:190135"/>
        <label>1</label>
    </ligand>
</feature>
<evidence type="ECO:0000256" key="12">
    <source>
        <dbReference type="PIRSR" id="PIRSR000127-1"/>
    </source>
</evidence>
<feature type="binding site" evidence="13">
    <location>
        <position position="934"/>
    </location>
    <ligand>
        <name>substrate</name>
    </ligand>
</feature>
<feature type="binding site" evidence="14">
    <location>
        <position position="55"/>
    </location>
    <ligand>
        <name>[2Fe-2S] cluster</name>
        <dbReference type="ChEBI" id="CHEBI:190135"/>
        <label>1</label>
    </ligand>
</feature>
<keyword evidence="5 14" id="KW-0001">2Fe-2S</keyword>
<evidence type="ECO:0000256" key="4">
    <source>
        <dbReference type="ARBA" id="ARBA00022630"/>
    </source>
</evidence>
<dbReference type="SUPFAM" id="SSF56176">
    <property type="entry name" value="FAD-binding/transporter-associated domain-like"/>
    <property type="match status" value="1"/>
</dbReference>
<evidence type="ECO:0000256" key="14">
    <source>
        <dbReference type="PIRSR" id="PIRSR000127-3"/>
    </source>
</evidence>
<evidence type="ECO:0000256" key="2">
    <source>
        <dbReference type="ARBA" id="ARBA00006849"/>
    </source>
</evidence>
<evidence type="ECO:0000256" key="3">
    <source>
        <dbReference type="ARBA" id="ARBA00022505"/>
    </source>
</evidence>
<keyword evidence="10 14" id="KW-0411">Iron-sulfur</keyword>
<dbReference type="SUPFAM" id="SSF47741">
    <property type="entry name" value="CO dehydrogenase ISP C-domain like"/>
    <property type="match status" value="1"/>
</dbReference>
<comment type="cofactor">
    <cofactor evidence="1 13">
        <name>FAD</name>
        <dbReference type="ChEBI" id="CHEBI:57692"/>
    </cofactor>
</comment>
<evidence type="ECO:0000259" key="16">
    <source>
        <dbReference type="PROSITE" id="PS51085"/>
    </source>
</evidence>
<dbReference type="InterPro" id="IPR016208">
    <property type="entry name" value="Ald_Oxase/xanthine_DH-like"/>
</dbReference>
<feature type="binding site" evidence="13">
    <location>
        <begin position="368"/>
        <end position="372"/>
    </location>
    <ligand>
        <name>FAD</name>
        <dbReference type="ChEBI" id="CHEBI:57692"/>
    </ligand>
</feature>
<feature type="binding site" evidence="14">
    <location>
        <position position="63"/>
    </location>
    <ligand>
        <name>[2Fe-2S] cluster</name>
        <dbReference type="ChEBI" id="CHEBI:190135"/>
        <label>1</label>
    </ligand>
</feature>
<organism evidence="18 19">
    <name type="scientific">Vitrella brassicaformis (strain CCMP3155)</name>
    <dbReference type="NCBI Taxonomy" id="1169540"/>
    <lineage>
        <taxon>Eukaryota</taxon>
        <taxon>Sar</taxon>
        <taxon>Alveolata</taxon>
        <taxon>Colpodellida</taxon>
        <taxon>Vitrellaceae</taxon>
        <taxon>Vitrella</taxon>
    </lineage>
</organism>
<dbReference type="InterPro" id="IPR001041">
    <property type="entry name" value="2Fe-2S_ferredoxin-type"/>
</dbReference>
<dbReference type="SMART" id="SM01008">
    <property type="entry name" value="Ald_Xan_dh_C"/>
    <property type="match status" value="1"/>
</dbReference>
<feature type="compositionally biased region" description="Polar residues" evidence="15">
    <location>
        <begin position="1389"/>
        <end position="1407"/>
    </location>
</feature>
<evidence type="ECO:0000256" key="1">
    <source>
        <dbReference type="ARBA" id="ARBA00001974"/>
    </source>
</evidence>
<dbReference type="FunFam" id="3.30.465.10:FF:000004">
    <property type="entry name" value="Xanthine dehydrogenase/oxidase"/>
    <property type="match status" value="1"/>
</dbReference>
<dbReference type="PROSITE" id="PS51387">
    <property type="entry name" value="FAD_PCMH"/>
    <property type="match status" value="1"/>
</dbReference>
<dbReference type="InterPro" id="IPR002888">
    <property type="entry name" value="2Fe-2S-bd"/>
</dbReference>
<evidence type="ECO:0000256" key="9">
    <source>
        <dbReference type="ARBA" id="ARBA00023004"/>
    </source>
</evidence>
<feature type="binding site" evidence="13">
    <location>
        <position position="1064"/>
    </location>
    <ligand>
        <name>substrate</name>
    </ligand>
</feature>
<evidence type="ECO:0000256" key="15">
    <source>
        <dbReference type="SAM" id="MobiDB-lite"/>
    </source>
</evidence>
<dbReference type="InterPro" id="IPR000674">
    <property type="entry name" value="Ald_Oxase/Xan_DH_a/b"/>
</dbReference>
<evidence type="ECO:0000256" key="8">
    <source>
        <dbReference type="ARBA" id="ARBA00023002"/>
    </source>
</evidence>
<dbReference type="Gene3D" id="3.90.1170.50">
    <property type="entry name" value="Aldehyde oxidase/xanthine dehydrogenase, a/b hammerhead"/>
    <property type="match status" value="1"/>
</dbReference>
<accession>A0A0G4EIY5</accession>
<comment type="cofactor">
    <cofactor evidence="14">
        <name>Mo-molybdopterin</name>
        <dbReference type="ChEBI" id="CHEBI:71302"/>
    </cofactor>
    <text evidence="14">Binds 1 Mo-molybdopterin (Mo-MPT) cofactor per subunit.</text>
</comment>
<dbReference type="InterPro" id="IPR036856">
    <property type="entry name" value="Ald_Oxase/Xan_DH_a/b_sf"/>
</dbReference>
<dbReference type="InterPro" id="IPR046867">
    <property type="entry name" value="AldOxase/xan_DH_MoCoBD2"/>
</dbReference>
<dbReference type="InterPro" id="IPR008274">
    <property type="entry name" value="AldOxase/xan_DH_MoCoBD1"/>
</dbReference>
<keyword evidence="4" id="KW-0285">Flavoprotein</keyword>
<dbReference type="InterPro" id="IPR002346">
    <property type="entry name" value="Mopterin_DH_FAD-bd"/>
</dbReference>
<dbReference type="STRING" id="1169540.A0A0G4EIY5"/>
<keyword evidence="8" id="KW-0560">Oxidoreductase</keyword>
<comment type="cofactor">
    <cofactor evidence="11">
        <name>[2Fe-2S] cluster</name>
        <dbReference type="ChEBI" id="CHEBI:190135"/>
    </cofactor>
</comment>
<dbReference type="Gene3D" id="3.30.390.50">
    <property type="entry name" value="CO dehydrogenase flavoprotein, C-terminal domain"/>
    <property type="match status" value="1"/>
</dbReference>
<dbReference type="PANTHER" id="PTHR45444:SF3">
    <property type="entry name" value="XANTHINE DEHYDROGENASE"/>
    <property type="match status" value="1"/>
</dbReference>
<dbReference type="Gene3D" id="3.10.20.30">
    <property type="match status" value="1"/>
</dbReference>
<evidence type="ECO:0000313" key="18">
    <source>
        <dbReference type="EMBL" id="CEL96661.1"/>
    </source>
</evidence>
<dbReference type="InterPro" id="IPR016169">
    <property type="entry name" value="FAD-bd_PCMH_sub2"/>
</dbReference>
<proteinExistence type="inferred from homology"/>
<dbReference type="Pfam" id="PF01315">
    <property type="entry name" value="Ald_Xan_dh_C"/>
    <property type="match status" value="1"/>
</dbReference>
<dbReference type="Pfam" id="PF02738">
    <property type="entry name" value="MoCoBD_1"/>
    <property type="match status" value="1"/>
</dbReference>
<dbReference type="GO" id="GO:0071949">
    <property type="term" value="F:FAD binding"/>
    <property type="evidence" value="ECO:0007669"/>
    <property type="project" value="InterPro"/>
</dbReference>
<feature type="binding site" evidence="13">
    <location>
        <position position="381"/>
    </location>
    <ligand>
        <name>FAD</name>
        <dbReference type="ChEBI" id="CHEBI:57692"/>
    </ligand>
</feature>
<feature type="active site" description="Proton acceptor" evidence="12">
    <location>
        <position position="1326"/>
    </location>
</feature>
<dbReference type="InterPro" id="IPR005107">
    <property type="entry name" value="CO_DH_flav_C"/>
</dbReference>
<dbReference type="OrthoDB" id="449567at2759"/>
<evidence type="ECO:0000313" key="19">
    <source>
        <dbReference type="Proteomes" id="UP000041254"/>
    </source>
</evidence>
<dbReference type="FunFam" id="3.90.1170.50:FF:000001">
    <property type="entry name" value="Aldehyde oxidase 1"/>
    <property type="match status" value="1"/>
</dbReference>
<dbReference type="InterPro" id="IPR037165">
    <property type="entry name" value="AldOxase/xan_DH_Mopterin-bd_sf"/>
</dbReference>
<dbReference type="InterPro" id="IPR036884">
    <property type="entry name" value="2Fe-2S-bd_dom_sf"/>
</dbReference>
<dbReference type="Proteomes" id="UP000041254">
    <property type="component" value="Unassembled WGS sequence"/>
</dbReference>
<feature type="binding site" evidence="13">
    <location>
        <position position="855"/>
    </location>
    <ligand>
        <name>substrate</name>
    </ligand>
</feature>
<evidence type="ECO:0000256" key="11">
    <source>
        <dbReference type="ARBA" id="ARBA00034078"/>
    </source>
</evidence>
<reference evidence="18 19" key="1">
    <citation type="submission" date="2014-11" db="EMBL/GenBank/DDBJ databases">
        <authorList>
            <person name="Zhu J."/>
            <person name="Qi W."/>
            <person name="Song R."/>
        </authorList>
    </citation>
    <scope>NUCLEOTIDE SEQUENCE [LARGE SCALE GENOMIC DNA]</scope>
</reference>
<dbReference type="PROSITE" id="PS00197">
    <property type="entry name" value="2FE2S_FER_1"/>
    <property type="match status" value="1"/>
</dbReference>
<feature type="binding site" evidence="13">
    <location>
        <position position="450"/>
    </location>
    <ligand>
        <name>FAD</name>
        <dbReference type="ChEBI" id="CHEBI:57692"/>
    </ligand>
</feature>
<dbReference type="Gene3D" id="3.30.365.10">
    <property type="entry name" value="Aldehyde oxidase/xanthine dehydrogenase, molybdopterin binding domain"/>
    <property type="match status" value="4"/>
</dbReference>
<dbReference type="SUPFAM" id="SSF54292">
    <property type="entry name" value="2Fe-2S ferredoxin-like"/>
    <property type="match status" value="1"/>
</dbReference>
<dbReference type="SUPFAM" id="SSF55447">
    <property type="entry name" value="CO dehydrogenase flavoprotein C-terminal domain-like"/>
    <property type="match status" value="1"/>
</dbReference>
<feature type="binding site" evidence="14">
    <location>
        <position position="158"/>
    </location>
    <ligand>
        <name>[2Fe-2S] cluster</name>
        <dbReference type="ChEBI" id="CHEBI:190135"/>
        <label>2</label>
    </ligand>
</feature>
<dbReference type="Pfam" id="PF20256">
    <property type="entry name" value="MoCoBD_2"/>
    <property type="match status" value="1"/>
</dbReference>
<dbReference type="VEuPathDB" id="CryptoDB:Vbra_7641"/>
<keyword evidence="19" id="KW-1185">Reference proteome</keyword>
<evidence type="ECO:0000256" key="5">
    <source>
        <dbReference type="ARBA" id="ARBA00022714"/>
    </source>
</evidence>
<feature type="binding site" evidence="13">
    <location>
        <position position="358"/>
    </location>
    <ligand>
        <name>FAD</name>
        <dbReference type="ChEBI" id="CHEBI:57692"/>
    </ligand>
</feature>
<dbReference type="Pfam" id="PF03450">
    <property type="entry name" value="CO_deh_flav_C"/>
    <property type="match status" value="1"/>
</dbReference>
<dbReference type="FunFam" id="3.30.365.10:FF:000001">
    <property type="entry name" value="Xanthine dehydrogenase oxidase"/>
    <property type="match status" value="1"/>
</dbReference>
<dbReference type="PhylomeDB" id="A0A0G4EIY5"/>
<dbReference type="Gene3D" id="1.10.150.120">
    <property type="entry name" value="[2Fe-2S]-binding domain"/>
    <property type="match status" value="1"/>
</dbReference>
<dbReference type="FunFam" id="3.30.365.10:FF:000004">
    <property type="entry name" value="Xanthine dehydrogenase oxidase"/>
    <property type="match status" value="1"/>
</dbReference>
<dbReference type="Pfam" id="PF01799">
    <property type="entry name" value="Fer2_2"/>
    <property type="match status" value="1"/>
</dbReference>
<keyword evidence="3 14" id="KW-0500">Molybdenum</keyword>
<dbReference type="GO" id="GO:0005506">
    <property type="term" value="F:iron ion binding"/>
    <property type="evidence" value="ECO:0007669"/>
    <property type="project" value="InterPro"/>
</dbReference>